<dbReference type="EMBL" id="KL363198">
    <property type="protein sequence ID" value="KFD55733.1"/>
    <property type="molecule type" value="Genomic_DNA"/>
</dbReference>
<name>A0A085NDN5_9BILA</name>
<evidence type="ECO:0000256" key="1">
    <source>
        <dbReference type="SAM" id="MobiDB-lite"/>
    </source>
</evidence>
<protein>
    <submittedName>
        <fullName evidence="3">Uncharacterized protein</fullName>
    </submittedName>
</protein>
<evidence type="ECO:0000313" key="2">
    <source>
        <dbReference type="EMBL" id="KFD55733.1"/>
    </source>
</evidence>
<proteinExistence type="predicted"/>
<keyword evidence="4" id="KW-1185">Reference proteome</keyword>
<evidence type="ECO:0000313" key="3">
    <source>
        <dbReference type="EMBL" id="KFD67581.1"/>
    </source>
</evidence>
<organism evidence="3">
    <name type="scientific">Trichuris suis</name>
    <name type="common">pig whipworm</name>
    <dbReference type="NCBI Taxonomy" id="68888"/>
    <lineage>
        <taxon>Eukaryota</taxon>
        <taxon>Metazoa</taxon>
        <taxon>Ecdysozoa</taxon>
        <taxon>Nematoda</taxon>
        <taxon>Enoplea</taxon>
        <taxon>Dorylaimia</taxon>
        <taxon>Trichinellida</taxon>
        <taxon>Trichuridae</taxon>
        <taxon>Trichuris</taxon>
    </lineage>
</organism>
<evidence type="ECO:0000313" key="4">
    <source>
        <dbReference type="Proteomes" id="UP000030764"/>
    </source>
</evidence>
<dbReference type="EMBL" id="KL367513">
    <property type="protein sequence ID" value="KFD67581.1"/>
    <property type="molecule type" value="Genomic_DNA"/>
</dbReference>
<dbReference type="Proteomes" id="UP000030758">
    <property type="component" value="Unassembled WGS sequence"/>
</dbReference>
<feature type="compositionally biased region" description="Polar residues" evidence="1">
    <location>
        <begin position="1"/>
        <end position="15"/>
    </location>
</feature>
<gene>
    <name evidence="2" type="ORF">M513_03481</name>
    <name evidence="3" type="ORF">M514_03481</name>
</gene>
<dbReference type="AlphaFoldDB" id="A0A085NDN5"/>
<feature type="region of interest" description="Disordered" evidence="1">
    <location>
        <begin position="1"/>
        <end position="52"/>
    </location>
</feature>
<sequence>MSSTILSSSRPQGSVKNLHGLHLHSDAPYGSTAAIRATPGPKEFNYTSSNEQVQASQPDFLHPFSMGTGQNLDCSESGGQKPFLTVSAHVTYALL</sequence>
<reference evidence="3 4" key="1">
    <citation type="journal article" date="2014" name="Nat. Genet.">
        <title>Genome and transcriptome of the porcine whipworm Trichuris suis.</title>
        <authorList>
            <person name="Jex A.R."/>
            <person name="Nejsum P."/>
            <person name="Schwarz E.M."/>
            <person name="Hu L."/>
            <person name="Young N.D."/>
            <person name="Hall R.S."/>
            <person name="Korhonen P.K."/>
            <person name="Liao S."/>
            <person name="Thamsborg S."/>
            <person name="Xia J."/>
            <person name="Xu P."/>
            <person name="Wang S."/>
            <person name="Scheerlinck J.P."/>
            <person name="Hofmann A."/>
            <person name="Sternberg P.W."/>
            <person name="Wang J."/>
            <person name="Gasser R.B."/>
        </authorList>
    </citation>
    <scope>NUCLEOTIDE SEQUENCE [LARGE SCALE GENOMIC DNA]</scope>
    <source>
        <strain evidence="3">DCEP-RM93F</strain>
        <strain evidence="2">DCEP-RM93M</strain>
    </source>
</reference>
<dbReference type="Proteomes" id="UP000030764">
    <property type="component" value="Unassembled WGS sequence"/>
</dbReference>
<accession>A0A085NDN5</accession>